<proteinExistence type="predicted"/>
<keyword evidence="1" id="KW-0472">Membrane</keyword>
<organism evidence="2 3">
    <name type="scientific">Microbacterium aquimaris</name>
    <dbReference type="NCBI Taxonomy" id="459816"/>
    <lineage>
        <taxon>Bacteria</taxon>
        <taxon>Bacillati</taxon>
        <taxon>Actinomycetota</taxon>
        <taxon>Actinomycetes</taxon>
        <taxon>Micrococcales</taxon>
        <taxon>Microbacteriaceae</taxon>
        <taxon>Microbacterium</taxon>
    </lineage>
</organism>
<accession>A0ABU5N5D4</accession>
<protein>
    <submittedName>
        <fullName evidence="2">Uncharacterized protein</fullName>
    </submittedName>
</protein>
<dbReference type="Proteomes" id="UP001291912">
    <property type="component" value="Unassembled WGS sequence"/>
</dbReference>
<dbReference type="EMBL" id="JAWJYN010000001">
    <property type="protein sequence ID" value="MDZ8161296.1"/>
    <property type="molecule type" value="Genomic_DNA"/>
</dbReference>
<name>A0ABU5N5D4_9MICO</name>
<dbReference type="RefSeq" id="WP_194423933.1">
    <property type="nucleotide sequence ID" value="NZ_BAAAPT010000001.1"/>
</dbReference>
<keyword evidence="1" id="KW-1133">Transmembrane helix</keyword>
<sequence length="101" mass="10176">MPGTIEFLTFTATASTALADTALILAVPALVAMIALLATNRADLLLLPLGVVIVSMLMAAVGIAAGHWYPLAIIAAGTGVAIFAGQFLAAARSALTERRAG</sequence>
<evidence type="ECO:0000313" key="3">
    <source>
        <dbReference type="Proteomes" id="UP001291912"/>
    </source>
</evidence>
<gene>
    <name evidence="2" type="ORF">R2Q92_05555</name>
</gene>
<reference evidence="2 3" key="1">
    <citation type="submission" date="2023-10" db="EMBL/GenBank/DDBJ databases">
        <title>Microbacterium xanthum sp. nov., isolated from seaweed.</title>
        <authorList>
            <person name="Lee S.D."/>
        </authorList>
    </citation>
    <scope>NUCLEOTIDE SEQUENCE [LARGE SCALE GENOMIC DNA]</scope>
    <source>
        <strain evidence="2 3">KCTC 19124</strain>
    </source>
</reference>
<keyword evidence="3" id="KW-1185">Reference proteome</keyword>
<evidence type="ECO:0000256" key="1">
    <source>
        <dbReference type="SAM" id="Phobius"/>
    </source>
</evidence>
<feature type="transmembrane region" description="Helical" evidence="1">
    <location>
        <begin position="12"/>
        <end position="37"/>
    </location>
</feature>
<comment type="caution">
    <text evidence="2">The sequence shown here is derived from an EMBL/GenBank/DDBJ whole genome shotgun (WGS) entry which is preliminary data.</text>
</comment>
<keyword evidence="1" id="KW-0812">Transmembrane</keyword>
<evidence type="ECO:0000313" key="2">
    <source>
        <dbReference type="EMBL" id="MDZ8161296.1"/>
    </source>
</evidence>
<feature type="transmembrane region" description="Helical" evidence="1">
    <location>
        <begin position="71"/>
        <end position="91"/>
    </location>
</feature>
<feature type="transmembrane region" description="Helical" evidence="1">
    <location>
        <begin position="44"/>
        <end position="65"/>
    </location>
</feature>